<sequence>MSETISLVVIRIEVETGYSITTDLNYNAPEFKVLSKREKAKSSYSEVASTSKRDSNQDLLIKKCRGERIFTDLTIETYFKDMSHQADQSTSTEKNIAETKIQDGAFSREGSAVSNTSSNSEKNSSKPFDGGDDDRPNPGQRGERPVSGGRIRGTPQDSPTIQFYSGNPMVERTCGILHLYKDNKETSLKEEVPRSELICMLAVPAAYTIHDLVKFTAPVGEGIEYMRIIRDPTPNQYMVLIKFKTQRLADEFFNTYNNVPFNSIEPDICQLIYVARVEVIKDSEGACLPVEGLTELPNCPVCLDRMDESVDGTPVLTILCNHTFHIHCLAKWGDTSCPVCRYCQTPEETADQRCMTCGSQESLWICLICGNIGCGRYVDLHAYKHFQETQHTYAMQLGNSRVWDYVGDNFVHRLVQSKGDGKLVAVEDQQSAEMDGKVDSLSLEYTYLLTSQLEQQRKYFEQRMTQVEKSAQERADVLEFKYKTATDDIDRVKVELQAVNKEKQSLEKKCSQLHGRLTSALKDLQEERQMNKCLLENQQVWQKKVTVLEHQVQDLTQNKEQEIQELRDQLRDVMFYMEAQQKLSETSEVSQTELQQSQVFVGASGNSPSPRSKKGRKKDR</sequence>
<keyword evidence="9" id="KW-1185">Reference proteome</keyword>
<dbReference type="CDD" id="cd16457">
    <property type="entry name" value="RING-H2_BRAP2"/>
    <property type="match status" value="1"/>
</dbReference>
<keyword evidence="2 4" id="KW-0863">Zinc-finger</keyword>
<feature type="compositionally biased region" description="Polar residues" evidence="6">
    <location>
        <begin position="155"/>
        <end position="165"/>
    </location>
</feature>
<dbReference type="InterPro" id="IPR034932">
    <property type="entry name" value="BRAP2_RRM"/>
</dbReference>
<evidence type="ECO:0000256" key="3">
    <source>
        <dbReference type="ARBA" id="ARBA00022833"/>
    </source>
</evidence>
<dbReference type="SUPFAM" id="SSF57850">
    <property type="entry name" value="RING/U-box"/>
    <property type="match status" value="2"/>
</dbReference>
<feature type="compositionally biased region" description="Basic residues" evidence="6">
    <location>
        <begin position="611"/>
        <end position="620"/>
    </location>
</feature>
<dbReference type="PROSITE" id="PS50089">
    <property type="entry name" value="ZF_RING_2"/>
    <property type="match status" value="1"/>
</dbReference>
<dbReference type="GO" id="GO:0007265">
    <property type="term" value="P:Ras protein signal transduction"/>
    <property type="evidence" value="ECO:0007669"/>
    <property type="project" value="TreeGrafter"/>
</dbReference>
<dbReference type="GO" id="GO:0008270">
    <property type="term" value="F:zinc ion binding"/>
    <property type="evidence" value="ECO:0007669"/>
    <property type="project" value="UniProtKB-KW"/>
</dbReference>
<evidence type="ECO:0000259" key="8">
    <source>
        <dbReference type="PROSITE" id="PS50271"/>
    </source>
</evidence>
<dbReference type="KEGG" id="cvn:111099073"/>
<name>A0A8B8A8F0_CRAVI</name>
<dbReference type="Proteomes" id="UP000694844">
    <property type="component" value="Chromosome 5"/>
</dbReference>
<evidence type="ECO:0000259" key="7">
    <source>
        <dbReference type="PROSITE" id="PS50089"/>
    </source>
</evidence>
<dbReference type="GO" id="GO:0005737">
    <property type="term" value="C:cytoplasm"/>
    <property type="evidence" value="ECO:0007669"/>
    <property type="project" value="TreeGrafter"/>
</dbReference>
<dbReference type="GO" id="GO:0061630">
    <property type="term" value="F:ubiquitin protein ligase activity"/>
    <property type="evidence" value="ECO:0007669"/>
    <property type="project" value="TreeGrafter"/>
</dbReference>
<feature type="compositionally biased region" description="Basic and acidic residues" evidence="6">
    <location>
        <begin position="133"/>
        <end position="144"/>
    </location>
</feature>
<dbReference type="GO" id="GO:0016567">
    <property type="term" value="P:protein ubiquitination"/>
    <property type="evidence" value="ECO:0007669"/>
    <property type="project" value="TreeGrafter"/>
</dbReference>
<dbReference type="SMART" id="SM00290">
    <property type="entry name" value="ZnF_UBP"/>
    <property type="match status" value="1"/>
</dbReference>
<reference evidence="10" key="1">
    <citation type="submission" date="2025-08" db="UniProtKB">
        <authorList>
            <consortium name="RefSeq"/>
        </authorList>
    </citation>
    <scope>IDENTIFICATION</scope>
    <source>
        <tissue evidence="10">Whole sample</tissue>
    </source>
</reference>
<evidence type="ECO:0000256" key="6">
    <source>
        <dbReference type="SAM" id="MobiDB-lite"/>
    </source>
</evidence>
<dbReference type="AlphaFoldDB" id="A0A8B8A8F0"/>
<organism evidence="9 10">
    <name type="scientific">Crassostrea virginica</name>
    <name type="common">Eastern oyster</name>
    <dbReference type="NCBI Taxonomy" id="6565"/>
    <lineage>
        <taxon>Eukaryota</taxon>
        <taxon>Metazoa</taxon>
        <taxon>Spiralia</taxon>
        <taxon>Lophotrochozoa</taxon>
        <taxon>Mollusca</taxon>
        <taxon>Bivalvia</taxon>
        <taxon>Autobranchia</taxon>
        <taxon>Pteriomorphia</taxon>
        <taxon>Ostreida</taxon>
        <taxon>Ostreoidea</taxon>
        <taxon>Ostreidae</taxon>
        <taxon>Crassostrea</taxon>
    </lineage>
</organism>
<gene>
    <name evidence="10" type="primary">LOC111099073</name>
</gene>
<dbReference type="PROSITE" id="PS50271">
    <property type="entry name" value="ZF_UBP"/>
    <property type="match status" value="1"/>
</dbReference>
<dbReference type="PANTHER" id="PTHR24007">
    <property type="entry name" value="BRCA1-ASSOCIATED PROTEIN"/>
    <property type="match status" value="1"/>
</dbReference>
<evidence type="ECO:0000313" key="9">
    <source>
        <dbReference type="Proteomes" id="UP000694844"/>
    </source>
</evidence>
<feature type="compositionally biased region" description="Low complexity" evidence="6">
    <location>
        <begin position="114"/>
        <end position="126"/>
    </location>
</feature>
<evidence type="ECO:0000313" key="10">
    <source>
        <dbReference type="RefSeq" id="XP_022286134.1"/>
    </source>
</evidence>
<dbReference type="Pfam" id="PF07576">
    <property type="entry name" value="BRAP2"/>
    <property type="match status" value="1"/>
</dbReference>
<dbReference type="InterPro" id="IPR001841">
    <property type="entry name" value="Znf_RING"/>
</dbReference>
<evidence type="ECO:0000256" key="4">
    <source>
        <dbReference type="PROSITE-ProRule" id="PRU00502"/>
    </source>
</evidence>
<feature type="compositionally biased region" description="Polar residues" evidence="6">
    <location>
        <begin position="586"/>
        <end position="599"/>
    </location>
</feature>
<dbReference type="RefSeq" id="XP_022286134.1">
    <property type="nucleotide sequence ID" value="XM_022430426.1"/>
</dbReference>
<feature type="domain" description="UBP-type" evidence="8">
    <location>
        <begin position="338"/>
        <end position="430"/>
    </location>
</feature>
<dbReference type="InterPro" id="IPR011422">
    <property type="entry name" value="BRAP2/ETP1_RRM"/>
</dbReference>
<dbReference type="Pfam" id="PF02148">
    <property type="entry name" value="zf-UBP"/>
    <property type="match status" value="1"/>
</dbReference>
<protein>
    <submittedName>
        <fullName evidence="10">BRCA1-associated protein-like</fullName>
    </submittedName>
</protein>
<dbReference type="InterPro" id="IPR013083">
    <property type="entry name" value="Znf_RING/FYVE/PHD"/>
</dbReference>
<dbReference type="Gene3D" id="3.30.40.10">
    <property type="entry name" value="Zinc/RING finger domain, C3HC4 (zinc finger)"/>
    <property type="match status" value="2"/>
</dbReference>
<feature type="region of interest" description="Disordered" evidence="6">
    <location>
        <begin position="100"/>
        <end position="165"/>
    </location>
</feature>
<dbReference type="SMART" id="SM00184">
    <property type="entry name" value="RING"/>
    <property type="match status" value="1"/>
</dbReference>
<evidence type="ECO:0000256" key="5">
    <source>
        <dbReference type="SAM" id="Coils"/>
    </source>
</evidence>
<keyword evidence="5" id="KW-0175">Coiled coil</keyword>
<keyword evidence="3" id="KW-0862">Zinc</keyword>
<dbReference type="OrthoDB" id="273556at2759"/>
<dbReference type="Pfam" id="PF13639">
    <property type="entry name" value="zf-RING_2"/>
    <property type="match status" value="1"/>
</dbReference>
<feature type="coiled-coil region" evidence="5">
    <location>
        <begin position="482"/>
        <end position="516"/>
    </location>
</feature>
<evidence type="ECO:0000256" key="2">
    <source>
        <dbReference type="ARBA" id="ARBA00022771"/>
    </source>
</evidence>
<dbReference type="InterPro" id="IPR001607">
    <property type="entry name" value="Znf_UBP"/>
</dbReference>
<proteinExistence type="predicted"/>
<feature type="region of interest" description="Disordered" evidence="6">
    <location>
        <begin position="586"/>
        <end position="620"/>
    </location>
</feature>
<accession>A0A8B8A8F0</accession>
<dbReference type="PANTHER" id="PTHR24007:SF7">
    <property type="entry name" value="BRCA1-ASSOCIATED PROTEIN"/>
    <property type="match status" value="1"/>
</dbReference>
<feature type="coiled-coil region" evidence="5">
    <location>
        <begin position="545"/>
        <end position="572"/>
    </location>
</feature>
<dbReference type="InterPro" id="IPR047243">
    <property type="entry name" value="RING-H2_BRAP2"/>
</dbReference>
<dbReference type="CDD" id="cd12718">
    <property type="entry name" value="RRM_BRAP2"/>
    <property type="match status" value="1"/>
</dbReference>
<feature type="domain" description="RING-type" evidence="7">
    <location>
        <begin position="299"/>
        <end position="341"/>
    </location>
</feature>
<keyword evidence="1" id="KW-0479">Metal-binding</keyword>
<dbReference type="GeneID" id="111099073"/>
<evidence type="ECO:0000256" key="1">
    <source>
        <dbReference type="ARBA" id="ARBA00022723"/>
    </source>
</evidence>